<feature type="chain" id="PRO_5016346288" evidence="1">
    <location>
        <begin position="22"/>
        <end position="117"/>
    </location>
</feature>
<keyword evidence="2" id="KW-0378">Hydrolase</keyword>
<dbReference type="Gene3D" id="2.60.40.1120">
    <property type="entry name" value="Carboxypeptidase-like, regulatory domain"/>
    <property type="match status" value="1"/>
</dbReference>
<gene>
    <name evidence="2" type="ORF">DFR42_105224</name>
</gene>
<comment type="caution">
    <text evidence="2">The sequence shown here is derived from an EMBL/GenBank/DDBJ whole genome shotgun (WGS) entry which is preliminary data.</text>
</comment>
<feature type="signal peptide" evidence="1">
    <location>
        <begin position="1"/>
        <end position="21"/>
    </location>
</feature>
<dbReference type="AlphaFoldDB" id="A0A318J817"/>
<evidence type="ECO:0000313" key="3">
    <source>
        <dbReference type="Proteomes" id="UP000247792"/>
    </source>
</evidence>
<dbReference type="RefSeq" id="WP_110256107.1">
    <property type="nucleotide sequence ID" value="NZ_QJKB01000005.1"/>
</dbReference>
<keyword evidence="3" id="KW-1185">Reference proteome</keyword>
<dbReference type="SUPFAM" id="SSF49464">
    <property type="entry name" value="Carboxypeptidase regulatory domain-like"/>
    <property type="match status" value="1"/>
</dbReference>
<evidence type="ECO:0000256" key="1">
    <source>
        <dbReference type="SAM" id="SignalP"/>
    </source>
</evidence>
<sequence>MKLIKQLILCPIFFFSLSACDSHMRVSGKVVDENGAPVVGAKVWLIFANWVSDSVTDKNGEFFNARTHGGSQNVNLLVSKEGKQLYYESIDSDKSKVSKTIVLKKGSQSELRTPEHE</sequence>
<keyword evidence="2" id="KW-0645">Protease</keyword>
<dbReference type="EMBL" id="QJKB01000005">
    <property type="protein sequence ID" value="PXX42566.1"/>
    <property type="molecule type" value="Genomic_DNA"/>
</dbReference>
<dbReference type="GO" id="GO:0004180">
    <property type="term" value="F:carboxypeptidase activity"/>
    <property type="evidence" value="ECO:0007669"/>
    <property type="project" value="UniProtKB-KW"/>
</dbReference>
<dbReference type="InterPro" id="IPR008969">
    <property type="entry name" value="CarboxyPept-like_regulatory"/>
</dbReference>
<dbReference type="Proteomes" id="UP000247792">
    <property type="component" value="Unassembled WGS sequence"/>
</dbReference>
<organism evidence="2 3">
    <name type="scientific">Undibacterium pigrum</name>
    <dbReference type="NCBI Taxonomy" id="401470"/>
    <lineage>
        <taxon>Bacteria</taxon>
        <taxon>Pseudomonadati</taxon>
        <taxon>Pseudomonadota</taxon>
        <taxon>Betaproteobacteria</taxon>
        <taxon>Burkholderiales</taxon>
        <taxon>Oxalobacteraceae</taxon>
        <taxon>Undibacterium</taxon>
    </lineage>
</organism>
<keyword evidence="2" id="KW-0121">Carboxypeptidase</keyword>
<name>A0A318J817_9BURK</name>
<dbReference type="Pfam" id="PF13620">
    <property type="entry name" value="CarboxypepD_reg"/>
    <property type="match status" value="1"/>
</dbReference>
<keyword evidence="1" id="KW-0732">Signal</keyword>
<protein>
    <submittedName>
        <fullName evidence="2">Carboxypeptidase family protein</fullName>
    </submittedName>
</protein>
<proteinExistence type="predicted"/>
<accession>A0A318J817</accession>
<dbReference type="PROSITE" id="PS51257">
    <property type="entry name" value="PROKAR_LIPOPROTEIN"/>
    <property type="match status" value="1"/>
</dbReference>
<reference evidence="2 3" key="1">
    <citation type="submission" date="2018-05" db="EMBL/GenBank/DDBJ databases">
        <title>Genomic Encyclopedia of Type Strains, Phase IV (KMG-IV): sequencing the most valuable type-strain genomes for metagenomic binning, comparative biology and taxonomic classification.</title>
        <authorList>
            <person name="Goeker M."/>
        </authorList>
    </citation>
    <scope>NUCLEOTIDE SEQUENCE [LARGE SCALE GENOMIC DNA]</scope>
    <source>
        <strain evidence="2 3">DSM 19792</strain>
    </source>
</reference>
<dbReference type="OrthoDB" id="6275896at2"/>
<evidence type="ECO:0000313" key="2">
    <source>
        <dbReference type="EMBL" id="PXX42566.1"/>
    </source>
</evidence>